<dbReference type="InterPro" id="IPR021637">
    <property type="entry name" value="DUF3243"/>
</dbReference>
<keyword evidence="2" id="KW-1185">Reference proteome</keyword>
<dbReference type="Proteomes" id="UP000054099">
    <property type="component" value="Unassembled WGS sequence"/>
</dbReference>
<dbReference type="Gene3D" id="1.10.760.20">
    <property type="entry name" value="Protein of unknown function DUF3243"/>
    <property type="match status" value="1"/>
</dbReference>
<proteinExistence type="predicted"/>
<dbReference type="InterPro" id="IPR038292">
    <property type="entry name" value="YmfJ/YflH_sf"/>
</dbReference>
<accession>A0A0V8JAM0</accession>
<reference evidence="1 2" key="1">
    <citation type="journal article" date="2014" name="Antonie Van Leeuwenhoek">
        <title>Fictibacillus enclensis sp. nov., isolated from marine sediment.</title>
        <authorList>
            <person name="Dastager S.G."/>
            <person name="Mawlankar R."/>
            <person name="Srinivasan K."/>
            <person name="Tang S.K."/>
            <person name="Lee J.C."/>
            <person name="Ramana V.V."/>
            <person name="Shouche Y.S."/>
        </authorList>
    </citation>
    <scope>NUCLEOTIDE SEQUENCE [LARGE SCALE GENOMIC DNA]</scope>
    <source>
        <strain evidence="1 2">NIO-1003</strain>
    </source>
</reference>
<evidence type="ECO:0000313" key="1">
    <source>
        <dbReference type="EMBL" id="KSU84110.1"/>
    </source>
</evidence>
<comment type="caution">
    <text evidence="1">The sequence shown here is derived from an EMBL/GenBank/DDBJ whole genome shotgun (WGS) entry which is preliminary data.</text>
</comment>
<dbReference type="Pfam" id="PF11588">
    <property type="entry name" value="DUF3243"/>
    <property type="match status" value="1"/>
</dbReference>
<organism evidence="1 2">
    <name type="scientific">Fictibacillus enclensis</name>
    <dbReference type="NCBI Taxonomy" id="1017270"/>
    <lineage>
        <taxon>Bacteria</taxon>
        <taxon>Bacillati</taxon>
        <taxon>Bacillota</taxon>
        <taxon>Bacilli</taxon>
        <taxon>Bacillales</taxon>
        <taxon>Fictibacillaceae</taxon>
        <taxon>Fictibacillus</taxon>
    </lineage>
</organism>
<dbReference type="OrthoDB" id="2418090at2"/>
<dbReference type="AlphaFoldDB" id="A0A0V8JAM0"/>
<evidence type="ECO:0000313" key="2">
    <source>
        <dbReference type="Proteomes" id="UP000054099"/>
    </source>
</evidence>
<sequence length="112" mass="12992">MGNEEKHILHKDDTVNLNKVDDTVERISDERKDEILHNFEEFKSYLHTRVALGEKLGLDEETLAKAAQKVAEHLAQSEDPRNAEENLLKELWKVGDDQQKHQLAHMLIKLVQ</sequence>
<evidence type="ECO:0008006" key="3">
    <source>
        <dbReference type="Google" id="ProtNLM"/>
    </source>
</evidence>
<dbReference type="RefSeq" id="WP_061967254.1">
    <property type="nucleotide sequence ID" value="NZ_CP126109.1"/>
</dbReference>
<protein>
    <recommendedName>
        <fullName evidence="3">DUF3243 domain-containing protein</fullName>
    </recommendedName>
</protein>
<gene>
    <name evidence="1" type="ORF">AS030_00615</name>
</gene>
<dbReference type="EMBL" id="LNQN01000001">
    <property type="protein sequence ID" value="KSU84110.1"/>
    <property type="molecule type" value="Genomic_DNA"/>
</dbReference>
<name>A0A0V8JAM0_9BACL</name>